<comment type="subcellular location">
    <subcellularLocation>
        <location evidence="1">Membrane</location>
        <topology evidence="1">Single-pass membrane protein</topology>
    </subcellularLocation>
</comment>
<evidence type="ECO:0000256" key="1">
    <source>
        <dbReference type="ARBA" id="ARBA00004167"/>
    </source>
</evidence>
<dbReference type="EMBL" id="QKUB01000001">
    <property type="protein sequence ID" value="PZW01529.1"/>
    <property type="molecule type" value="Genomic_DNA"/>
</dbReference>
<dbReference type="AlphaFoldDB" id="A0A2W7GWD6"/>
<evidence type="ECO:0000256" key="4">
    <source>
        <dbReference type="ARBA" id="ARBA00022989"/>
    </source>
</evidence>
<keyword evidence="8" id="KW-1185">Reference proteome</keyword>
<dbReference type="PANTHER" id="PTHR34478:SF1">
    <property type="entry name" value="PROTEIN LEMA"/>
    <property type="match status" value="1"/>
</dbReference>
<protein>
    <submittedName>
        <fullName evidence="7">LemA protein</fullName>
    </submittedName>
</protein>
<dbReference type="SUPFAM" id="SSF140478">
    <property type="entry name" value="LemA-like"/>
    <property type="match status" value="1"/>
</dbReference>
<organism evidence="7 8">
    <name type="scientific">Metamycoplasma auris</name>
    <dbReference type="NCBI Taxonomy" id="51363"/>
    <lineage>
        <taxon>Bacteria</taxon>
        <taxon>Bacillati</taxon>
        <taxon>Mycoplasmatota</taxon>
        <taxon>Mycoplasmoidales</taxon>
        <taxon>Metamycoplasmataceae</taxon>
        <taxon>Metamycoplasma</taxon>
    </lineage>
</organism>
<accession>A0A2W7GWD6</accession>
<evidence type="ECO:0000256" key="5">
    <source>
        <dbReference type="ARBA" id="ARBA00023136"/>
    </source>
</evidence>
<keyword evidence="3 6" id="KW-0812">Transmembrane</keyword>
<dbReference type="Gene3D" id="1.20.1440.20">
    <property type="entry name" value="LemA-like domain"/>
    <property type="match status" value="1"/>
</dbReference>
<comment type="caution">
    <text evidence="7">The sequence shown here is derived from an EMBL/GenBank/DDBJ whole genome shotgun (WGS) entry which is preliminary data.</text>
</comment>
<reference evidence="7 8" key="1">
    <citation type="submission" date="2018-06" db="EMBL/GenBank/DDBJ databases">
        <title>Genomic Encyclopedia of Archaeal and Bacterial Type Strains, Phase II (KMG-II): from individual species to whole genera.</title>
        <authorList>
            <person name="Goeker M."/>
        </authorList>
    </citation>
    <scope>NUCLEOTIDE SEQUENCE [LARGE SCALE GENOMIC DNA]</scope>
    <source>
        <strain evidence="7 8">ATCC 51348</strain>
    </source>
</reference>
<dbReference type="OrthoDB" id="384498at2"/>
<comment type="similarity">
    <text evidence="2">Belongs to the LemA family.</text>
</comment>
<evidence type="ECO:0000256" key="6">
    <source>
        <dbReference type="SAM" id="Phobius"/>
    </source>
</evidence>
<evidence type="ECO:0000313" key="7">
    <source>
        <dbReference type="EMBL" id="PZW01529.1"/>
    </source>
</evidence>
<dbReference type="InterPro" id="IPR007156">
    <property type="entry name" value="MamQ_LemA"/>
</dbReference>
<evidence type="ECO:0000313" key="8">
    <source>
        <dbReference type="Proteomes" id="UP000249646"/>
    </source>
</evidence>
<dbReference type="GO" id="GO:0016020">
    <property type="term" value="C:membrane"/>
    <property type="evidence" value="ECO:0007669"/>
    <property type="project" value="UniProtKB-SubCell"/>
</dbReference>
<name>A0A2W7GWD6_9BACT</name>
<evidence type="ECO:0000256" key="2">
    <source>
        <dbReference type="ARBA" id="ARBA00008854"/>
    </source>
</evidence>
<proteinExistence type="inferred from homology"/>
<dbReference type="RefSeq" id="WP_111517968.1">
    <property type="nucleotide sequence ID" value="NZ_QKUB01000001.1"/>
</dbReference>
<keyword evidence="5 6" id="KW-0472">Membrane</keyword>
<dbReference type="PANTHER" id="PTHR34478">
    <property type="entry name" value="PROTEIN LEMA"/>
    <property type="match status" value="1"/>
</dbReference>
<sequence length="222" mass="25671">MLFDSRTPQSNEGFKPNVDNSIKIPEVKKGEKVLFIFLFIITFGLFFIAVINRKNELLARINRIQEAASLIQAAEKKRRAILIKQLDAVKGYANFEHETLTKVIKYRSQLVELENETDPATLATKLNQIKAAINIQFEQYPNLKANDSYLRFQTEIAVQEDEIYATIRYYNAIVRNFNSDIYQFWTNIVAKKNNIYNQPLFQASAEERQDVDTSSLANHIAK</sequence>
<dbReference type="Proteomes" id="UP000249646">
    <property type="component" value="Unassembled WGS sequence"/>
</dbReference>
<dbReference type="Pfam" id="PF04011">
    <property type="entry name" value="LemA"/>
    <property type="match status" value="1"/>
</dbReference>
<gene>
    <name evidence="7" type="ORF">BCF89_10149</name>
</gene>
<feature type="transmembrane region" description="Helical" evidence="6">
    <location>
        <begin position="33"/>
        <end position="51"/>
    </location>
</feature>
<evidence type="ECO:0000256" key="3">
    <source>
        <dbReference type="ARBA" id="ARBA00022692"/>
    </source>
</evidence>
<dbReference type="InterPro" id="IPR023353">
    <property type="entry name" value="LemA-like_dom_sf"/>
</dbReference>
<keyword evidence="4 6" id="KW-1133">Transmembrane helix</keyword>